<comment type="caution">
    <text evidence="2">The sequence shown here is derived from an EMBL/GenBank/DDBJ whole genome shotgun (WGS) entry which is preliminary data.</text>
</comment>
<organism evidence="2 3">
    <name type="scientific">Candidatus Collierbacteria bacterium CG22_combo_CG10-13_8_21_14_all_43_12</name>
    <dbReference type="NCBI Taxonomy" id="1974537"/>
    <lineage>
        <taxon>Bacteria</taxon>
        <taxon>Candidatus Collieribacteriota</taxon>
    </lineage>
</organism>
<accession>A0A2H0DV21</accession>
<feature type="non-terminal residue" evidence="2">
    <location>
        <position position="111"/>
    </location>
</feature>
<dbReference type="Proteomes" id="UP000231136">
    <property type="component" value="Unassembled WGS sequence"/>
</dbReference>
<evidence type="ECO:0000256" key="1">
    <source>
        <dbReference type="SAM" id="MobiDB-lite"/>
    </source>
</evidence>
<name>A0A2H0DV21_9BACT</name>
<reference evidence="2 3" key="1">
    <citation type="submission" date="2017-09" db="EMBL/GenBank/DDBJ databases">
        <title>Depth-based differentiation of microbial function through sediment-hosted aquifers and enrichment of novel symbionts in the deep terrestrial subsurface.</title>
        <authorList>
            <person name="Probst A.J."/>
            <person name="Ladd B."/>
            <person name="Jarett J.K."/>
            <person name="Geller-Mcgrath D.E."/>
            <person name="Sieber C.M."/>
            <person name="Emerson J.B."/>
            <person name="Anantharaman K."/>
            <person name="Thomas B.C."/>
            <person name="Malmstrom R."/>
            <person name="Stieglmeier M."/>
            <person name="Klingl A."/>
            <person name="Woyke T."/>
            <person name="Ryan C.M."/>
            <person name="Banfield J.F."/>
        </authorList>
    </citation>
    <scope>NUCLEOTIDE SEQUENCE [LARGE SCALE GENOMIC DNA]</scope>
    <source>
        <strain evidence="2">CG22_combo_CG10-13_8_21_14_all_43_12</strain>
    </source>
</reference>
<proteinExistence type="predicted"/>
<evidence type="ECO:0000313" key="2">
    <source>
        <dbReference type="EMBL" id="PIP85579.1"/>
    </source>
</evidence>
<dbReference type="EMBL" id="PCTR01000111">
    <property type="protein sequence ID" value="PIP85579.1"/>
    <property type="molecule type" value="Genomic_DNA"/>
</dbReference>
<feature type="region of interest" description="Disordered" evidence="1">
    <location>
        <begin position="87"/>
        <end position="111"/>
    </location>
</feature>
<protein>
    <submittedName>
        <fullName evidence="2">Uncharacterized protein</fullName>
    </submittedName>
</protein>
<sequence>MTITKSSNFRLWIDKRHAKVRGQELADIFRPLNARDDADAVVDQALKEGWTGQKMLDYLKAGSEDIPVQKPGVAIPMPLPATVVPTFPPSEVFDAQPRRAKKTKGEKKKFN</sequence>
<gene>
    <name evidence="2" type="ORF">COW83_03480</name>
</gene>
<dbReference type="AlphaFoldDB" id="A0A2H0DV21"/>
<evidence type="ECO:0000313" key="3">
    <source>
        <dbReference type="Proteomes" id="UP000231136"/>
    </source>
</evidence>
<feature type="compositionally biased region" description="Basic residues" evidence="1">
    <location>
        <begin position="98"/>
        <end position="111"/>
    </location>
</feature>